<name>A0ABM1F3R7_PRICU</name>
<proteinExistence type="predicted"/>
<organism evidence="1 2">
    <name type="scientific">Priapulus caudatus</name>
    <name type="common">Priapulid worm</name>
    <dbReference type="NCBI Taxonomy" id="37621"/>
    <lineage>
        <taxon>Eukaryota</taxon>
        <taxon>Metazoa</taxon>
        <taxon>Ecdysozoa</taxon>
        <taxon>Scalidophora</taxon>
        <taxon>Priapulida</taxon>
        <taxon>Priapulimorpha</taxon>
        <taxon>Priapulimorphida</taxon>
        <taxon>Priapulidae</taxon>
        <taxon>Priapulus</taxon>
    </lineage>
</organism>
<protein>
    <submittedName>
        <fullName evidence="2">Uncharacterized protein LOC106818934</fullName>
    </submittedName>
</protein>
<evidence type="ECO:0000313" key="2">
    <source>
        <dbReference type="RefSeq" id="XP_014679088.1"/>
    </source>
</evidence>
<gene>
    <name evidence="2" type="primary">LOC106818934</name>
</gene>
<evidence type="ECO:0000313" key="1">
    <source>
        <dbReference type="Proteomes" id="UP000695022"/>
    </source>
</evidence>
<keyword evidence="1" id="KW-1185">Reference proteome</keyword>
<accession>A0ABM1F3R7</accession>
<dbReference type="GeneID" id="106818934"/>
<dbReference type="Proteomes" id="UP000695022">
    <property type="component" value="Unplaced"/>
</dbReference>
<reference evidence="2" key="1">
    <citation type="submission" date="2025-08" db="UniProtKB">
        <authorList>
            <consortium name="RefSeq"/>
        </authorList>
    </citation>
    <scope>IDENTIFICATION</scope>
</reference>
<dbReference type="RefSeq" id="XP_014679088.1">
    <property type="nucleotide sequence ID" value="XM_014823602.1"/>
</dbReference>
<sequence>MEVSEVARFEEVEECDWYDRMTKILDDQPHPTEVIGVVELTEEMMAEVVETLIRDPLFPGCDKQLLAKTSCESLLNEMAWINACLQGRKCLVSKSMENVWELYHKHLIENIRATKLPSQLFATFSRRAMQRLVASNQEVRRTPTSSRPLAITEEEGEIVAYIAGFVLHRLKQKAFRLSDSKEKTIKLDVINKLIRDEAVAITSRLILAKQRGGLLSAVPQLTPLFMKCEIMIRNNTSDDFVQHVDVQSMVDQACSDEAMTAIFFSVACKSIADYDAQEVIYVEIVATYIITRVNGFCRQTMERYRMRQNVKRRSNSLRKSLEVSSGSVSHPF</sequence>